<evidence type="ECO:0000313" key="2">
    <source>
        <dbReference type="EMBL" id="GAA4691341.1"/>
    </source>
</evidence>
<feature type="transmembrane region" description="Helical" evidence="1">
    <location>
        <begin position="21"/>
        <end position="39"/>
    </location>
</feature>
<keyword evidence="3" id="KW-1185">Reference proteome</keyword>
<evidence type="ECO:0000313" key="3">
    <source>
        <dbReference type="Proteomes" id="UP001500621"/>
    </source>
</evidence>
<reference evidence="3" key="1">
    <citation type="journal article" date="2019" name="Int. J. Syst. Evol. Microbiol.">
        <title>The Global Catalogue of Microorganisms (GCM) 10K type strain sequencing project: providing services to taxonomists for standard genome sequencing and annotation.</title>
        <authorList>
            <consortium name="The Broad Institute Genomics Platform"/>
            <consortium name="The Broad Institute Genome Sequencing Center for Infectious Disease"/>
            <person name="Wu L."/>
            <person name="Ma J."/>
        </authorList>
    </citation>
    <scope>NUCLEOTIDE SEQUENCE [LARGE SCALE GENOMIC DNA]</scope>
    <source>
        <strain evidence="3">JCM 18127</strain>
    </source>
</reference>
<evidence type="ECO:0000256" key="1">
    <source>
        <dbReference type="SAM" id="Phobius"/>
    </source>
</evidence>
<accession>A0ABP8WPB4</accession>
<keyword evidence="1" id="KW-0812">Transmembrane</keyword>
<protein>
    <submittedName>
        <fullName evidence="2">Uncharacterized protein</fullName>
    </submittedName>
</protein>
<dbReference type="Proteomes" id="UP001500621">
    <property type="component" value="Unassembled WGS sequence"/>
</dbReference>
<proteinExistence type="predicted"/>
<keyword evidence="1" id="KW-1133">Transmembrane helix</keyword>
<organism evidence="2 3">
    <name type="scientific">Nocardioides nanhaiensis</name>
    <dbReference type="NCBI Taxonomy" id="1476871"/>
    <lineage>
        <taxon>Bacteria</taxon>
        <taxon>Bacillati</taxon>
        <taxon>Actinomycetota</taxon>
        <taxon>Actinomycetes</taxon>
        <taxon>Propionibacteriales</taxon>
        <taxon>Nocardioidaceae</taxon>
        <taxon>Nocardioides</taxon>
    </lineage>
</organism>
<name>A0ABP8WPB4_9ACTN</name>
<sequence>MVPSTLEQEAPARLLREGGRVLLGVGVWVLGMAISYVPAL</sequence>
<dbReference type="RefSeq" id="WP_345267563.1">
    <property type="nucleotide sequence ID" value="NZ_BAABIM010000003.1"/>
</dbReference>
<gene>
    <name evidence="2" type="ORF">GCM10023226_31530</name>
</gene>
<comment type="caution">
    <text evidence="2">The sequence shown here is derived from an EMBL/GenBank/DDBJ whole genome shotgun (WGS) entry which is preliminary data.</text>
</comment>
<dbReference type="EMBL" id="BAABIM010000003">
    <property type="protein sequence ID" value="GAA4691341.1"/>
    <property type="molecule type" value="Genomic_DNA"/>
</dbReference>
<keyword evidence="1" id="KW-0472">Membrane</keyword>